<proteinExistence type="predicted"/>
<organism evidence="4 5">
    <name type="scientific">Diaporthe helianthi</name>
    <dbReference type="NCBI Taxonomy" id="158607"/>
    <lineage>
        <taxon>Eukaryota</taxon>
        <taxon>Fungi</taxon>
        <taxon>Dikarya</taxon>
        <taxon>Ascomycota</taxon>
        <taxon>Pezizomycotina</taxon>
        <taxon>Sordariomycetes</taxon>
        <taxon>Sordariomycetidae</taxon>
        <taxon>Diaporthales</taxon>
        <taxon>Diaporthaceae</taxon>
        <taxon>Diaporthe</taxon>
    </lineage>
</organism>
<comment type="caution">
    <text evidence="4">The sequence shown here is derived from an EMBL/GenBank/DDBJ whole genome shotgun (WGS) entry which is preliminary data.</text>
</comment>
<dbReference type="Proteomes" id="UP000094444">
    <property type="component" value="Unassembled WGS sequence"/>
</dbReference>
<dbReference type="PANTHER" id="PTHR33741:SF5">
    <property type="entry name" value="TRANSMEMBRANE PROTEIN DDB_G0269096-RELATED"/>
    <property type="match status" value="1"/>
</dbReference>
<feature type="transmembrane region" description="Helical" evidence="2">
    <location>
        <begin position="48"/>
        <end position="68"/>
    </location>
</feature>
<dbReference type="OrthoDB" id="2016548at2759"/>
<feature type="transmembrane region" description="Helical" evidence="2">
    <location>
        <begin position="110"/>
        <end position="127"/>
    </location>
</feature>
<evidence type="ECO:0000256" key="2">
    <source>
        <dbReference type="SAM" id="Phobius"/>
    </source>
</evidence>
<feature type="domain" description="HPP transmembrane region" evidence="3">
    <location>
        <begin position="48"/>
        <end position="209"/>
    </location>
</feature>
<dbReference type="PANTHER" id="PTHR33741">
    <property type="entry name" value="TRANSMEMBRANE PROTEIN DDB_G0269096-RELATED"/>
    <property type="match status" value="1"/>
</dbReference>
<reference evidence="4" key="1">
    <citation type="submission" date="2017-09" db="EMBL/GenBank/DDBJ databases">
        <title>Polyketide synthases of a Diaporthe helianthi virulent isolate.</title>
        <authorList>
            <person name="Baroncelli R."/>
        </authorList>
    </citation>
    <scope>NUCLEOTIDE SEQUENCE [LARGE SCALE GENOMIC DNA]</scope>
    <source>
        <strain evidence="4">7/96</strain>
    </source>
</reference>
<feature type="transmembrane region" description="Helical" evidence="2">
    <location>
        <begin position="80"/>
        <end position="98"/>
    </location>
</feature>
<keyword evidence="2" id="KW-0472">Membrane</keyword>
<dbReference type="Pfam" id="PF04982">
    <property type="entry name" value="TM_HPP"/>
    <property type="match status" value="1"/>
</dbReference>
<evidence type="ECO:0000256" key="1">
    <source>
        <dbReference type="SAM" id="MobiDB-lite"/>
    </source>
</evidence>
<feature type="region of interest" description="Disordered" evidence="1">
    <location>
        <begin position="237"/>
        <end position="259"/>
    </location>
</feature>
<protein>
    <submittedName>
        <fullName evidence="4">HPP family protein</fullName>
    </submittedName>
</protein>
<evidence type="ECO:0000259" key="3">
    <source>
        <dbReference type="Pfam" id="PF04982"/>
    </source>
</evidence>
<evidence type="ECO:0000313" key="4">
    <source>
        <dbReference type="EMBL" id="POS75080.1"/>
    </source>
</evidence>
<accession>A0A2P5HXV0</accession>
<keyword evidence="2" id="KW-0812">Transmembrane</keyword>
<feature type="transmembrane region" description="Helical" evidence="2">
    <location>
        <begin position="179"/>
        <end position="201"/>
    </location>
</feature>
<dbReference type="EMBL" id="MAVT02000533">
    <property type="protein sequence ID" value="POS75080.1"/>
    <property type="molecule type" value="Genomic_DNA"/>
</dbReference>
<name>A0A2P5HXV0_DIAHE</name>
<dbReference type="InterPro" id="IPR007065">
    <property type="entry name" value="HPP"/>
</dbReference>
<keyword evidence="2" id="KW-1133">Transmembrane helix</keyword>
<keyword evidence="5" id="KW-1185">Reference proteome</keyword>
<gene>
    <name evidence="4" type="ORF">DHEL01_v206522</name>
</gene>
<evidence type="ECO:0000313" key="5">
    <source>
        <dbReference type="Proteomes" id="UP000094444"/>
    </source>
</evidence>
<dbReference type="AlphaFoldDB" id="A0A2P5HXV0"/>
<dbReference type="STRING" id="158607.A0A2P5HXV0"/>
<dbReference type="InterPro" id="IPR058581">
    <property type="entry name" value="TM_HPP"/>
</dbReference>
<feature type="transmembrane region" description="Helical" evidence="2">
    <location>
        <begin position="139"/>
        <end position="159"/>
    </location>
</feature>
<sequence length="299" mass="32615">MFQPTQWQVNLDHYLNPFLVPPPTRLLPGTFQTLLERHKQSRPKLGNVALGLWALVGAMSSLSLISIIDRQVPAFESAGSPLIIGSFGAAAVLEFYAIDSPLSQPRNALFGQIVGSVVAVAINTAFSQLPAARYQELRWLAGALACSTSIFVMSLTGTVHPPAGATALLGVTADEVARIGWLLVPMVVLSSAVMLVVAFLLNNTQRRFPKYWWTPDEVGSFWARGRRNPAGKVIDPEAAKDHHHGHDSSEGGKDVEPWKTTSHDGDCMLVVTRHGVRVPPNLDLLPEERLWLESLSEGF</sequence>
<dbReference type="InParanoid" id="A0A2P5HXV0"/>